<protein>
    <submittedName>
        <fullName evidence="1">Uncharacterized protein</fullName>
    </submittedName>
</protein>
<evidence type="ECO:0000313" key="2">
    <source>
        <dbReference type="Proteomes" id="UP000052023"/>
    </source>
</evidence>
<dbReference type="EMBL" id="LLYA01000203">
    <property type="protein sequence ID" value="KRR17993.1"/>
    <property type="molecule type" value="Genomic_DNA"/>
</dbReference>
<proteinExistence type="predicted"/>
<name>A0A0R3MD18_9BRAD</name>
<comment type="caution">
    <text evidence="1">The sequence shown here is derived from an EMBL/GenBank/DDBJ whole genome shotgun (WGS) entry which is preliminary data.</text>
</comment>
<reference evidence="1 2" key="1">
    <citation type="submission" date="2014-03" db="EMBL/GenBank/DDBJ databases">
        <title>Bradyrhizobium valentinum sp. nov., isolated from effective nodules of Lupinus mariae-josephae, a lupine endemic of basic-lime soils in Eastern Spain.</title>
        <authorList>
            <person name="Duran D."/>
            <person name="Rey L."/>
            <person name="Navarro A."/>
            <person name="Busquets A."/>
            <person name="Imperial J."/>
            <person name="Ruiz-Argueso T."/>
        </authorList>
    </citation>
    <scope>NUCLEOTIDE SEQUENCE [LARGE SCALE GENOMIC DNA]</scope>
    <source>
        <strain evidence="1 2">Ro19</strain>
    </source>
</reference>
<sequence>MSAESVVHYLNRVPESDPNDQTEWLVTALGQYTGAELRELLYVAEEPGFFELMRGLFALSDESRAALQHFLETGHPSAMKAAIDPKGRLTIEHVTEEKRIKLLPRIAN</sequence>
<gene>
    <name evidence="1" type="ORF">CQ13_11615</name>
</gene>
<dbReference type="AlphaFoldDB" id="A0A0R3MD18"/>
<accession>A0A0R3MD18</accession>
<organism evidence="1 2">
    <name type="scientific">Bradyrhizobium retamae</name>
    <dbReference type="NCBI Taxonomy" id="1300035"/>
    <lineage>
        <taxon>Bacteria</taxon>
        <taxon>Pseudomonadati</taxon>
        <taxon>Pseudomonadota</taxon>
        <taxon>Alphaproteobacteria</taxon>
        <taxon>Hyphomicrobiales</taxon>
        <taxon>Nitrobacteraceae</taxon>
        <taxon>Bradyrhizobium</taxon>
    </lineage>
</organism>
<keyword evidence="2" id="KW-1185">Reference proteome</keyword>
<evidence type="ECO:0000313" key="1">
    <source>
        <dbReference type="EMBL" id="KRR17993.1"/>
    </source>
</evidence>
<dbReference type="Proteomes" id="UP000052023">
    <property type="component" value="Unassembled WGS sequence"/>
</dbReference>